<comment type="caution">
    <text evidence="2">The sequence shown here is derived from an EMBL/GenBank/DDBJ whole genome shotgun (WGS) entry which is preliminary data.</text>
</comment>
<protein>
    <submittedName>
        <fullName evidence="2">Uncharacterized protein</fullName>
    </submittedName>
</protein>
<accession>A0AAW3WQ58</accession>
<gene>
    <name evidence="2" type="ORF">H8J20_12480</name>
</gene>
<evidence type="ECO:0000313" key="2">
    <source>
        <dbReference type="EMBL" id="MBC3212956.1"/>
    </source>
</evidence>
<sequence length="534" mass="59134">MTSLPAGSPKCNCKNPDTCIHSFTLKVKDRTFTYKQNGFVSVVNAIAEGQKTVPISLSLVGKQCVSHNPLCPQGTIYNNAEAGSLKPFNKGLTEYQAHYNPDKISFFDKYDSIDFLIDYVLAKDTLSLLPTTSYTLRVGQCRGEPFVNKSLNFFDGLSQMFNFAPKDALWTYINIYPEYKWEVSLVIGTEKEVEEFTDRELKKQQRALNAENGVAQRGHRGWTRLPKNEITDSLEIEGKLSCKLGSKTHDYSAKLKQEFKKKATNLPFLDKAKKTLDVVGKALSTGKGGEGKITILYTEIICPKLEIKGGGELKEDASSGLVYIERQVSLGLAPLIGLKMTLDLLQAFAAWYKMDVLLAAVREGLMSGEEAHKAGENAAFIGLKFELVVEGAVDLKLAFKSDAKNEWEWEKTDSVEAKLSLTIEANVRAGVRFYIANGALTIGGKAVAEGCLGLDNPTKDKMQLVLYHNGIMAKVYVSYTVGLSSDAEGSSEGDLPRRETSSSSKVEQGNNTEKEWIIHEKLEKKDSKYRINFS</sequence>
<dbReference type="Proteomes" id="UP000659084">
    <property type="component" value="Unassembled WGS sequence"/>
</dbReference>
<evidence type="ECO:0000256" key="1">
    <source>
        <dbReference type="SAM" id="MobiDB-lite"/>
    </source>
</evidence>
<feature type="compositionally biased region" description="Polar residues" evidence="1">
    <location>
        <begin position="501"/>
        <end position="511"/>
    </location>
</feature>
<dbReference type="AlphaFoldDB" id="A0AAW3WQ58"/>
<dbReference type="RefSeq" id="WP_179253103.1">
    <property type="nucleotide sequence ID" value="NZ_JACBIV010000013.1"/>
</dbReference>
<proteinExistence type="predicted"/>
<reference evidence="2" key="1">
    <citation type="submission" date="2020-08" db="EMBL/GenBank/DDBJ databases">
        <title>Food and environmental bacterial isolates.</title>
        <authorList>
            <person name="Richter L."/>
            <person name="Du Plessis E.M."/>
            <person name="Duvenage S."/>
            <person name="Allam M."/>
            <person name="Korsten L."/>
        </authorList>
    </citation>
    <scope>NUCLEOTIDE SEQUENCE</scope>
    <source>
        <strain evidence="2">UPMP2127</strain>
    </source>
</reference>
<evidence type="ECO:0000313" key="3">
    <source>
        <dbReference type="Proteomes" id="UP000659084"/>
    </source>
</evidence>
<name>A0AAW3WQ58_SERFO</name>
<feature type="region of interest" description="Disordered" evidence="1">
    <location>
        <begin position="486"/>
        <end position="517"/>
    </location>
</feature>
<organism evidence="2 3">
    <name type="scientific">Serratia fonticola</name>
    <dbReference type="NCBI Taxonomy" id="47917"/>
    <lineage>
        <taxon>Bacteria</taxon>
        <taxon>Pseudomonadati</taxon>
        <taxon>Pseudomonadota</taxon>
        <taxon>Gammaproteobacteria</taxon>
        <taxon>Enterobacterales</taxon>
        <taxon>Yersiniaceae</taxon>
        <taxon>Serratia</taxon>
    </lineage>
</organism>
<dbReference type="EMBL" id="JACNYO010000010">
    <property type="protein sequence ID" value="MBC3212956.1"/>
    <property type="molecule type" value="Genomic_DNA"/>
</dbReference>